<proteinExistence type="predicted"/>
<dbReference type="EMBL" id="BARV01010802">
    <property type="protein sequence ID" value="GAI16311.1"/>
    <property type="molecule type" value="Genomic_DNA"/>
</dbReference>
<protein>
    <submittedName>
        <fullName evidence="1">Uncharacterized protein</fullName>
    </submittedName>
</protein>
<sequence length="38" mass="4442">LPLWFGQNYILIKPYIRGYSVNPMGFAMLNSVSIEPRR</sequence>
<evidence type="ECO:0000313" key="1">
    <source>
        <dbReference type="EMBL" id="GAI16311.1"/>
    </source>
</evidence>
<name>X1MDY5_9ZZZZ</name>
<comment type="caution">
    <text evidence="1">The sequence shown here is derived from an EMBL/GenBank/DDBJ whole genome shotgun (WGS) entry which is preliminary data.</text>
</comment>
<reference evidence="1" key="1">
    <citation type="journal article" date="2014" name="Front. Microbiol.">
        <title>High frequency of phylogenetically diverse reductive dehalogenase-homologous genes in deep subseafloor sedimentary metagenomes.</title>
        <authorList>
            <person name="Kawai M."/>
            <person name="Futagami T."/>
            <person name="Toyoda A."/>
            <person name="Takaki Y."/>
            <person name="Nishi S."/>
            <person name="Hori S."/>
            <person name="Arai W."/>
            <person name="Tsubouchi T."/>
            <person name="Morono Y."/>
            <person name="Uchiyama I."/>
            <person name="Ito T."/>
            <person name="Fujiyama A."/>
            <person name="Inagaki F."/>
            <person name="Takami H."/>
        </authorList>
    </citation>
    <scope>NUCLEOTIDE SEQUENCE</scope>
    <source>
        <strain evidence="1">Expedition CK06-06</strain>
    </source>
</reference>
<accession>X1MDY5</accession>
<organism evidence="1">
    <name type="scientific">marine sediment metagenome</name>
    <dbReference type="NCBI Taxonomy" id="412755"/>
    <lineage>
        <taxon>unclassified sequences</taxon>
        <taxon>metagenomes</taxon>
        <taxon>ecological metagenomes</taxon>
    </lineage>
</organism>
<feature type="non-terminal residue" evidence="1">
    <location>
        <position position="1"/>
    </location>
</feature>
<dbReference type="AlphaFoldDB" id="X1MDY5"/>
<gene>
    <name evidence="1" type="ORF">S06H3_20765</name>
</gene>